<name>A0A9N7URY1_PLEPL</name>
<feature type="compositionally biased region" description="Basic residues" evidence="1">
    <location>
        <begin position="245"/>
        <end position="254"/>
    </location>
</feature>
<sequence length="254" mass="27598">MIRHANYMLKLSYSSCSTSTTSCRSSNNPTSITTPSSTSTSSSLYSSSLPPNSHATYHQYCCPARLRLPKPPCALPPAKHHEQAREEEDDDIAHQFCCPASECSSPSSRSDQTSCLSSLSEHEARRCGPSLKVDTQFIRVGQHAPGWSAGLRMSAGGAVELMRLPQLCRALVCPQLVFTTSDQTLRAKDEDSTGRSPGGVQAEAESRCSCWSLTEVLNSHILDEKTLSDSETLTPSCSSSLPPFPKRKKQEGKK</sequence>
<feature type="region of interest" description="Disordered" evidence="1">
    <location>
        <begin position="225"/>
        <end position="254"/>
    </location>
</feature>
<keyword evidence="3" id="KW-1185">Reference proteome</keyword>
<protein>
    <submittedName>
        <fullName evidence="2">Uncharacterized protein</fullName>
    </submittedName>
</protein>
<gene>
    <name evidence="2" type="ORF">PLEPLA_LOCUS23751</name>
</gene>
<dbReference type="AlphaFoldDB" id="A0A9N7URY1"/>
<dbReference type="EMBL" id="CADEAL010001799">
    <property type="protein sequence ID" value="CAB1435699.1"/>
    <property type="molecule type" value="Genomic_DNA"/>
</dbReference>
<feature type="region of interest" description="Disordered" evidence="1">
    <location>
        <begin position="17"/>
        <end position="48"/>
    </location>
</feature>
<evidence type="ECO:0000313" key="3">
    <source>
        <dbReference type="Proteomes" id="UP001153269"/>
    </source>
</evidence>
<accession>A0A9N7URY1</accession>
<proteinExistence type="predicted"/>
<evidence type="ECO:0000313" key="2">
    <source>
        <dbReference type="EMBL" id="CAB1435699.1"/>
    </source>
</evidence>
<dbReference type="PROSITE" id="PS51257">
    <property type="entry name" value="PROKAR_LIPOPROTEIN"/>
    <property type="match status" value="1"/>
</dbReference>
<reference evidence="2" key="1">
    <citation type="submission" date="2020-03" db="EMBL/GenBank/DDBJ databases">
        <authorList>
            <person name="Weist P."/>
        </authorList>
    </citation>
    <scope>NUCLEOTIDE SEQUENCE</scope>
</reference>
<evidence type="ECO:0000256" key="1">
    <source>
        <dbReference type="SAM" id="MobiDB-lite"/>
    </source>
</evidence>
<comment type="caution">
    <text evidence="2">The sequence shown here is derived from an EMBL/GenBank/DDBJ whole genome shotgun (WGS) entry which is preliminary data.</text>
</comment>
<feature type="compositionally biased region" description="Low complexity" evidence="1">
    <location>
        <begin position="229"/>
        <end position="241"/>
    </location>
</feature>
<dbReference type="Proteomes" id="UP001153269">
    <property type="component" value="Unassembled WGS sequence"/>
</dbReference>
<organism evidence="2 3">
    <name type="scientific">Pleuronectes platessa</name>
    <name type="common">European plaice</name>
    <dbReference type="NCBI Taxonomy" id="8262"/>
    <lineage>
        <taxon>Eukaryota</taxon>
        <taxon>Metazoa</taxon>
        <taxon>Chordata</taxon>
        <taxon>Craniata</taxon>
        <taxon>Vertebrata</taxon>
        <taxon>Euteleostomi</taxon>
        <taxon>Actinopterygii</taxon>
        <taxon>Neopterygii</taxon>
        <taxon>Teleostei</taxon>
        <taxon>Neoteleostei</taxon>
        <taxon>Acanthomorphata</taxon>
        <taxon>Carangaria</taxon>
        <taxon>Pleuronectiformes</taxon>
        <taxon>Pleuronectoidei</taxon>
        <taxon>Pleuronectidae</taxon>
        <taxon>Pleuronectes</taxon>
    </lineage>
</organism>